<name>A0A6J6Y7T3_9ZZZZ</name>
<keyword evidence="1" id="KW-1133">Transmembrane helix</keyword>
<organism evidence="2">
    <name type="scientific">freshwater metagenome</name>
    <dbReference type="NCBI Taxonomy" id="449393"/>
    <lineage>
        <taxon>unclassified sequences</taxon>
        <taxon>metagenomes</taxon>
        <taxon>ecological metagenomes</taxon>
    </lineage>
</organism>
<gene>
    <name evidence="2" type="ORF">UFOPK2992_01238</name>
</gene>
<evidence type="ECO:0000313" key="2">
    <source>
        <dbReference type="EMBL" id="CAB4805069.1"/>
    </source>
</evidence>
<evidence type="ECO:0000256" key="1">
    <source>
        <dbReference type="SAM" id="Phobius"/>
    </source>
</evidence>
<proteinExistence type="predicted"/>
<feature type="transmembrane region" description="Helical" evidence="1">
    <location>
        <begin position="75"/>
        <end position="96"/>
    </location>
</feature>
<dbReference type="GO" id="GO:0005886">
    <property type="term" value="C:plasma membrane"/>
    <property type="evidence" value="ECO:0007669"/>
    <property type="project" value="TreeGrafter"/>
</dbReference>
<dbReference type="InterPro" id="IPR052712">
    <property type="entry name" value="Acid_resist_chaperone_HdeD"/>
</dbReference>
<dbReference type="PANTHER" id="PTHR34989">
    <property type="entry name" value="PROTEIN HDED"/>
    <property type="match status" value="1"/>
</dbReference>
<accession>A0A6J6Y7T3</accession>
<feature type="transmembrane region" description="Helical" evidence="1">
    <location>
        <begin position="48"/>
        <end position="68"/>
    </location>
</feature>
<reference evidence="2" key="1">
    <citation type="submission" date="2020-05" db="EMBL/GenBank/DDBJ databases">
        <authorList>
            <person name="Chiriac C."/>
            <person name="Salcher M."/>
            <person name="Ghai R."/>
            <person name="Kavagutti S V."/>
        </authorList>
    </citation>
    <scope>NUCLEOTIDE SEQUENCE</scope>
</reference>
<feature type="transmembrane region" description="Helical" evidence="1">
    <location>
        <begin position="158"/>
        <end position="184"/>
    </location>
</feature>
<dbReference type="Pfam" id="PF03729">
    <property type="entry name" value="DUF308"/>
    <property type="match status" value="1"/>
</dbReference>
<feature type="transmembrane region" description="Helical" evidence="1">
    <location>
        <begin position="102"/>
        <end position="121"/>
    </location>
</feature>
<protein>
    <submittedName>
        <fullName evidence="2">Unannotated protein</fullName>
    </submittedName>
</protein>
<keyword evidence="1" id="KW-0472">Membrane</keyword>
<dbReference type="AlphaFoldDB" id="A0A6J6Y7T3"/>
<dbReference type="PANTHER" id="PTHR34989:SF1">
    <property type="entry name" value="PROTEIN HDED"/>
    <property type="match status" value="1"/>
</dbReference>
<feature type="transmembrane region" description="Helical" evidence="1">
    <location>
        <begin position="133"/>
        <end position="152"/>
    </location>
</feature>
<sequence length="194" mass="20950">MSDTQHLVQADRDELAAISKAWGLPVAVGVLLMIYSFVVLSFTMSTVYAISVGLGIGLFLSGLGQLILWRSATTWRWLVLVSALIDIGLGIAAFAWPGATLLVLARLLGWVLLLRGIISIMQSFEARRLGDTGWWMLMVLGTFNIGVAFWASRYAGRGVVLLVLWVGLALMTRGLIAIAAGFALRSVGKELKTA</sequence>
<dbReference type="InterPro" id="IPR005325">
    <property type="entry name" value="DUF308_memb"/>
</dbReference>
<keyword evidence="1" id="KW-0812">Transmembrane</keyword>
<feature type="transmembrane region" description="Helical" evidence="1">
    <location>
        <begin position="21"/>
        <end position="42"/>
    </location>
</feature>
<dbReference type="EMBL" id="CAFAAI010000218">
    <property type="protein sequence ID" value="CAB4805069.1"/>
    <property type="molecule type" value="Genomic_DNA"/>
</dbReference>